<feature type="non-terminal residue" evidence="2">
    <location>
        <position position="1"/>
    </location>
</feature>
<feature type="non-terminal residue" evidence="2">
    <location>
        <position position="188"/>
    </location>
</feature>
<organism evidence="2">
    <name type="scientific">uncultured Thermomicrobiales bacterium</name>
    <dbReference type="NCBI Taxonomy" id="1645740"/>
    <lineage>
        <taxon>Bacteria</taxon>
        <taxon>Pseudomonadati</taxon>
        <taxon>Thermomicrobiota</taxon>
        <taxon>Thermomicrobia</taxon>
        <taxon>Thermomicrobiales</taxon>
        <taxon>environmental samples</taxon>
    </lineage>
</organism>
<evidence type="ECO:0000256" key="1">
    <source>
        <dbReference type="SAM" id="MobiDB-lite"/>
    </source>
</evidence>
<gene>
    <name evidence="2" type="ORF">AVDCRST_MAG18-1173</name>
</gene>
<dbReference type="AlphaFoldDB" id="A0A6J4UXM7"/>
<feature type="region of interest" description="Disordered" evidence="1">
    <location>
        <begin position="28"/>
        <end position="165"/>
    </location>
</feature>
<proteinExistence type="predicted"/>
<name>A0A6J4UXM7_9BACT</name>
<reference evidence="2" key="1">
    <citation type="submission" date="2020-02" db="EMBL/GenBank/DDBJ databases">
        <authorList>
            <person name="Meier V. D."/>
        </authorList>
    </citation>
    <scope>NUCLEOTIDE SEQUENCE</scope>
    <source>
        <strain evidence="2">AVDCRST_MAG18</strain>
    </source>
</reference>
<protein>
    <submittedName>
        <fullName evidence="2">Uncharacterized protein</fullName>
    </submittedName>
</protein>
<dbReference type="EMBL" id="CADCWN010000089">
    <property type="protein sequence ID" value="CAA9562126.1"/>
    <property type="molecule type" value="Genomic_DNA"/>
</dbReference>
<sequence length="188" mass="20704">GRGRAVARLVAHARVVGRAADDRRRLRYPHVPRAAWPQPAATPAGRVGEGGAGAYPPRGRHFCALGPRPVGRDRAGPRGDRQRGQRRDAPHPAALARRARRRPPYRPGPRPRGTGAQHPGARPPRLRGESLRALRRLRAQPSAPQPLAGWDNPLQPRLPDRQAPRPVLFVRRAARRRDDRAGVGLFSV</sequence>
<feature type="compositionally biased region" description="Basic and acidic residues" evidence="1">
    <location>
        <begin position="70"/>
        <end position="90"/>
    </location>
</feature>
<evidence type="ECO:0000313" key="2">
    <source>
        <dbReference type="EMBL" id="CAA9562126.1"/>
    </source>
</evidence>
<accession>A0A6J4UXM7</accession>